<reference evidence="7" key="1">
    <citation type="submission" date="2011-01" db="EMBL/GenBank/DDBJ databases">
        <title>Complete sequence of chromosome of Acidobacterium sp. MP5ACTX9.</title>
        <authorList>
            <consortium name="US DOE Joint Genome Institute"/>
            <person name="Lucas S."/>
            <person name="Copeland A."/>
            <person name="Lapidus A."/>
            <person name="Cheng J.-F."/>
            <person name="Goodwin L."/>
            <person name="Pitluck S."/>
            <person name="Teshima H."/>
            <person name="Detter J.C."/>
            <person name="Han C."/>
            <person name="Tapia R."/>
            <person name="Land M."/>
            <person name="Hauser L."/>
            <person name="Kyrpides N."/>
            <person name="Ivanova N."/>
            <person name="Ovchinnikova G."/>
            <person name="Pagani I."/>
            <person name="Rawat S.R."/>
            <person name="Mannisto M."/>
            <person name="Haggblom M.M."/>
            <person name="Woyke T."/>
        </authorList>
    </citation>
    <scope>NUCLEOTIDE SEQUENCE [LARGE SCALE GENOMIC DNA]</scope>
    <source>
        <strain evidence="7">MP5ACTX9</strain>
    </source>
</reference>
<dbReference type="eggNOG" id="COG0491">
    <property type="taxonomic scope" value="Bacteria"/>
</dbReference>
<keyword evidence="4" id="KW-0862">Zinc</keyword>
<evidence type="ECO:0000256" key="4">
    <source>
        <dbReference type="ARBA" id="ARBA00022833"/>
    </source>
</evidence>
<feature type="domain" description="Metallo-beta-lactamase" evidence="5">
    <location>
        <begin position="63"/>
        <end position="275"/>
    </location>
</feature>
<protein>
    <submittedName>
        <fullName evidence="6">Metallo-beta-lactamase family protein</fullName>
    </submittedName>
</protein>
<keyword evidence="3" id="KW-0378">Hydrolase</keyword>
<dbReference type="STRING" id="1198114.AciX9_3419"/>
<comment type="similarity">
    <text evidence="1">Belongs to the metallo-beta-lactamase superfamily.</text>
</comment>
<accession>E8X3C4</accession>
<keyword evidence="7" id="KW-1185">Reference proteome</keyword>
<dbReference type="KEGG" id="acm:AciX9_3419"/>
<dbReference type="GO" id="GO:0016787">
    <property type="term" value="F:hydrolase activity"/>
    <property type="evidence" value="ECO:0007669"/>
    <property type="project" value="UniProtKB-KW"/>
</dbReference>
<dbReference type="PANTHER" id="PTHR42978">
    <property type="entry name" value="QUORUM-QUENCHING LACTONASE YTNP-RELATED-RELATED"/>
    <property type="match status" value="1"/>
</dbReference>
<proteinExistence type="inferred from homology"/>
<organism evidence="7">
    <name type="scientific">Granulicella tundricola (strain ATCC BAA-1859 / DSM 23138 / MP5ACTX9)</name>
    <dbReference type="NCBI Taxonomy" id="1198114"/>
    <lineage>
        <taxon>Bacteria</taxon>
        <taxon>Pseudomonadati</taxon>
        <taxon>Acidobacteriota</taxon>
        <taxon>Terriglobia</taxon>
        <taxon>Terriglobales</taxon>
        <taxon>Acidobacteriaceae</taxon>
        <taxon>Granulicella</taxon>
    </lineage>
</organism>
<dbReference type="InterPro" id="IPR051013">
    <property type="entry name" value="MBL_superfamily_lactonases"/>
</dbReference>
<dbReference type="Pfam" id="PF00753">
    <property type="entry name" value="Lactamase_B"/>
    <property type="match status" value="1"/>
</dbReference>
<evidence type="ECO:0000313" key="6">
    <source>
        <dbReference type="EMBL" id="ADW70425.1"/>
    </source>
</evidence>
<dbReference type="OrthoDB" id="9802897at2"/>
<evidence type="ECO:0000256" key="3">
    <source>
        <dbReference type="ARBA" id="ARBA00022801"/>
    </source>
</evidence>
<name>E8X3C4_GRATM</name>
<evidence type="ECO:0000256" key="2">
    <source>
        <dbReference type="ARBA" id="ARBA00022723"/>
    </source>
</evidence>
<dbReference type="Gene3D" id="3.60.15.10">
    <property type="entry name" value="Ribonuclease Z/Hydroxyacylglutathione hydrolase-like"/>
    <property type="match status" value="1"/>
</dbReference>
<sequence length="298" mass="32923">MHPAAQPTDADLVRGRLALGDFELTLCTDGTYLLDGGAMFGVVPKPLWQKRTPADDQNRILLGLNTTVIRTGQHVVLIETGIGNKQSEKMQSIHQNQAILPLSLAAAGIRPEEITHVINTHLHFDHCGWNTTLHPDGSVTPTFPNARYFAHAGEVAHGHLQLDRDRVSYLSPNYDPLIESGQMTLLTSDQIHLNPTIAPGISVELFPGHTANMLAVHMESAGQHACYIGDLIPTHHHLDPTWVMGYDLDPLTCITERKRFLARAIPEQWLVLFTHDHQVPAAYLNLDEKGKPKATQAL</sequence>
<dbReference type="PaxDb" id="1198114-AciX9_3419"/>
<evidence type="ECO:0000256" key="1">
    <source>
        <dbReference type="ARBA" id="ARBA00007749"/>
    </source>
</evidence>
<dbReference type="Proteomes" id="UP000000343">
    <property type="component" value="Chromosome"/>
</dbReference>
<dbReference type="InterPro" id="IPR036866">
    <property type="entry name" value="RibonucZ/Hydroxyglut_hydro"/>
</dbReference>
<dbReference type="SUPFAM" id="SSF56281">
    <property type="entry name" value="Metallo-hydrolase/oxidoreductase"/>
    <property type="match status" value="1"/>
</dbReference>
<evidence type="ECO:0000313" key="7">
    <source>
        <dbReference type="Proteomes" id="UP000000343"/>
    </source>
</evidence>
<dbReference type="SMART" id="SM00849">
    <property type="entry name" value="Lactamase_B"/>
    <property type="match status" value="1"/>
</dbReference>
<gene>
    <name evidence="6" type="ordered locus">AciX9_3419</name>
</gene>
<dbReference type="EMBL" id="CP002480">
    <property type="protein sequence ID" value="ADW70425.1"/>
    <property type="molecule type" value="Genomic_DNA"/>
</dbReference>
<dbReference type="AlphaFoldDB" id="E8X3C4"/>
<dbReference type="PANTHER" id="PTHR42978:SF6">
    <property type="entry name" value="QUORUM-QUENCHING LACTONASE YTNP-RELATED"/>
    <property type="match status" value="1"/>
</dbReference>
<dbReference type="HOGENOM" id="CLU_056519_2_0_0"/>
<dbReference type="RefSeq" id="WP_013581737.1">
    <property type="nucleotide sequence ID" value="NC_015064.1"/>
</dbReference>
<keyword evidence="2" id="KW-0479">Metal-binding</keyword>
<dbReference type="GO" id="GO:0046872">
    <property type="term" value="F:metal ion binding"/>
    <property type="evidence" value="ECO:0007669"/>
    <property type="project" value="UniProtKB-KW"/>
</dbReference>
<dbReference type="InterPro" id="IPR001279">
    <property type="entry name" value="Metallo-B-lactamas"/>
</dbReference>
<evidence type="ECO:0000259" key="5">
    <source>
        <dbReference type="SMART" id="SM00849"/>
    </source>
</evidence>